<dbReference type="SMART" id="SM00015">
    <property type="entry name" value="IQ"/>
    <property type="match status" value="4"/>
</dbReference>
<dbReference type="PANTHER" id="PTHR22872">
    <property type="entry name" value="BTK-BINDING PROTEIN-RELATED"/>
    <property type="match status" value="1"/>
</dbReference>
<feature type="region of interest" description="Disordered" evidence="3">
    <location>
        <begin position="1862"/>
        <end position="1905"/>
    </location>
</feature>
<dbReference type="PROSITE" id="PS50096">
    <property type="entry name" value="IQ"/>
    <property type="match status" value="1"/>
</dbReference>
<feature type="compositionally biased region" description="Polar residues" evidence="3">
    <location>
        <begin position="456"/>
        <end position="478"/>
    </location>
</feature>
<evidence type="ECO:0000313" key="4">
    <source>
        <dbReference type="EMBL" id="SCM25188.1"/>
    </source>
</evidence>
<dbReference type="InterPro" id="IPR000408">
    <property type="entry name" value="Reg_chr_condens"/>
</dbReference>
<name>A0A1C6YP72_PLACE</name>
<organism evidence="4 5">
    <name type="scientific">Plasmodium chabaudi adami</name>
    <dbReference type="NCBI Taxonomy" id="5826"/>
    <lineage>
        <taxon>Eukaryota</taxon>
        <taxon>Sar</taxon>
        <taxon>Alveolata</taxon>
        <taxon>Apicomplexa</taxon>
        <taxon>Aconoidasida</taxon>
        <taxon>Haemosporida</taxon>
        <taxon>Plasmodiidae</taxon>
        <taxon>Plasmodium</taxon>
        <taxon>Plasmodium (Vinckeia)</taxon>
    </lineage>
</organism>
<feature type="region of interest" description="Disordered" evidence="3">
    <location>
        <begin position="1"/>
        <end position="32"/>
    </location>
</feature>
<dbReference type="EMBL" id="LT608194">
    <property type="protein sequence ID" value="SCM25188.1"/>
    <property type="molecule type" value="Genomic_DNA"/>
</dbReference>
<proteinExistence type="predicted"/>
<dbReference type="Gene3D" id="1.20.5.190">
    <property type="match status" value="2"/>
</dbReference>
<feature type="region of interest" description="Disordered" evidence="3">
    <location>
        <begin position="1117"/>
        <end position="1148"/>
    </location>
</feature>
<keyword evidence="1" id="KW-0677">Repeat</keyword>
<dbReference type="Pfam" id="PF00612">
    <property type="entry name" value="IQ"/>
    <property type="match status" value="1"/>
</dbReference>
<evidence type="ECO:0000256" key="3">
    <source>
        <dbReference type="SAM" id="MobiDB-lite"/>
    </source>
</evidence>
<feature type="compositionally biased region" description="Basic and acidic residues" evidence="3">
    <location>
        <begin position="18"/>
        <end position="32"/>
    </location>
</feature>
<dbReference type="Proteomes" id="UP000507536">
    <property type="component" value="Chromosome 14"/>
</dbReference>
<dbReference type="PROSITE" id="PS50012">
    <property type="entry name" value="RCC1_3"/>
    <property type="match status" value="1"/>
</dbReference>
<dbReference type="InterPro" id="IPR009091">
    <property type="entry name" value="RCC1/BLIP-II"/>
</dbReference>
<feature type="compositionally biased region" description="Acidic residues" evidence="3">
    <location>
        <begin position="1862"/>
        <end position="1875"/>
    </location>
</feature>
<feature type="compositionally biased region" description="Low complexity" evidence="3">
    <location>
        <begin position="1125"/>
        <end position="1142"/>
    </location>
</feature>
<dbReference type="InterPro" id="IPR051625">
    <property type="entry name" value="Signaling_Regulatory_Domain"/>
</dbReference>
<dbReference type="Pfam" id="PF13540">
    <property type="entry name" value="RCC1_2"/>
    <property type="match status" value="1"/>
</dbReference>
<dbReference type="PROSITE" id="PS00626">
    <property type="entry name" value="RCC1_2"/>
    <property type="match status" value="1"/>
</dbReference>
<evidence type="ECO:0000313" key="5">
    <source>
        <dbReference type="Proteomes" id="UP000507536"/>
    </source>
</evidence>
<feature type="compositionally biased region" description="Basic residues" evidence="3">
    <location>
        <begin position="442"/>
        <end position="455"/>
    </location>
</feature>
<evidence type="ECO:0000256" key="2">
    <source>
        <dbReference type="PROSITE-ProRule" id="PRU00235"/>
    </source>
</evidence>
<feature type="region of interest" description="Disordered" evidence="3">
    <location>
        <begin position="442"/>
        <end position="478"/>
    </location>
</feature>
<reference evidence="4 5" key="1">
    <citation type="submission" date="2016-08" db="EMBL/GenBank/DDBJ databases">
        <authorList>
            <consortium name="Pathogen Informatics"/>
        </authorList>
    </citation>
    <scope>NUCLEOTIDE SEQUENCE [LARGE SCALE GENOMIC DNA]</scope>
    <source>
        <strain evidence="4 5">DS</strain>
    </source>
</reference>
<evidence type="ECO:0008006" key="6">
    <source>
        <dbReference type="Google" id="ProtNLM"/>
    </source>
</evidence>
<dbReference type="InterPro" id="IPR000048">
    <property type="entry name" value="IQ_motif_EF-hand-BS"/>
</dbReference>
<sequence length="2466" mass="294447">MLPGSQQIIIGKSSPEVKGGKNDGHLKSDDNKKQCELKSLNTNDNILSRIEKEIEEEFTKNNQIVSPNKYDEDYVKDRNTAFGIEQINLSRNSLDIHDIYYIYNEETEISDLIIKRYKENHYLTIFNNMLIIINPNKNVKDFYKLLFKNKNKNNYIFKLFMNNIKETSIEEKYENDNINLQESSDSSDNSYRNEHKNISYLNKKELMNFEILKRMEEKGRKYISTIRKNLFINSNNEITDIHSDTLKNFATLFNIRLEINRGKSKTSNSDSINSDIDENYINYIEKKKKWDNPNMGNTQNDNRRSNSITSKQINYEQFKNMHNNKKMEILECKNKFLFIHGEKYSNQYVVNNYILKHIIKDENNKELYYSYKNIMSILNLFFVNKCFNFIIYKCVNNKIIYFNIVPCFLSEQNNNVTNICTKINEFFNQLIDSEKKTNNQKRIAKQMKTKGKVKNNHNNEITHSTSGRESNENETSTDNKNIKDEVIDLRKLINIPHIFFFLLKCVLNNNHHRFFKDLKLHTLDIKKICRNYIDIPYTKLTSFDADKLFSSFLKIGFSEEDIININKIIFAILFINIYISIRNCLILNEQKALNQLQIQLIQVHDYIKLRKLHLNNNESTGGKNTQFNLNKFLNFNYKSYVNSEQSSHPEYDNNISKKKNSEKKIKSNYFIVFVGHILEEYISYLLNIDLCDFLDILNDKIKLTNFCSTVYFRLKLKIIKQVNQYLNNRHSTERKINHIWYIYSNSGVMHNSMDQNYNKKNVNNNNNNEIEKYQHVCNENKQSSLSSLINNIYNEIIYSYYIKISAFNLDICTIHTIKNIRNKNKSYEDATVDSINKCKRINDKLENRNLNNSYIYKCKKNVILYLLEKYTRKILAIIEEDMSQDNLNINNNILTKPEYFKLIYNFHLSIKKIMQHYWGIIDKLKNIKNIYNKISGSINEQSDDQKGIDNEKSRGNNTRQKYYSEHYIKKVINKVIKDINKMEELNHKKYNENIIKNAKKCNFSIVHYNNDNIKYKCNNILLDNFKDLCPLNNTIDIIENTKMDFLKKLFLDNSVSLKYFKSNLMHNEISFFLYIIKNCYERFYIYLINEREKNKTDNSITFSKYIDKNKNLYPQFSMPNENELSSSNDSIINNDDIQNRSNENIDGKDSDLQDDLIVNKSYKKYPKKEKTDRVRKKMESYLSFISYKQINDFSELKKQLNKKHIESIVKILHLKTIFKYQMKYLYYNISYMDFINKYLRFCVHINTDGSLARLVNSYEKKFEKTKESYERYLPDGPSLNTIGTIVNEGSSKKWKETKIKKIYNSTSNTQNSEEHTQNYYKLENIPNKDKKNLCKIIVHCLNLAKEDIYYYNNFVFIKKRYYFILEHIRNEFVRTILPSTKKNEDLYITYKDKKMKNFYTNKVVKIQSYIRKFLNTSKMNKIEKQKNLLVSFLIFYSYIVKNRNKGETREDLELYKQKFMKEEKELIRYAASVYIQSWYRKIIQQRKFKALKIELYKKKAMECIYNTIKTYIVQIKTIAHINDVIIPNKCALLIQSNFRKHVCFTDFRKKLLLKICFLSIKRKYLTYSNIITKVNYHHLAKNIYNRNNIQSLLKIPEAVIKIQSKYKAYVVRKQYKMLRDAIYFTQAYMHTCLETIKYNNIKNSVILIQRWWRSFCKLKKVFSNVQLNIYSNEYDKRKYYFLNKDNFPFYNYYTLKEQKAMKLLTYNILLKQWYFFYFKKFQKKNHIFNIVFNLKLYKNISYHYTLPWAYKINTILKIIYMKQMFQKCTNNSQNTIFNIPVFESIQIFVGRTHTILLIKQTASNEPIPWNVNKRNSKNYYHTFVYSIGSNEFGQLGYYNLFEKNFIYNINNTQNEFVSMDNDEENMNDEESPEFDDTNKYDSILDDDNIGNNLEKNQTEKKNLENDDNISKDNIILKNRVDSTITNSSDTIDKNYKKEKRLDDESSSKEYILYDTERNKKTKINSLCNKYKQNLQHLIFEYKDKYIIGTENFYKNQEDKSINDIVDYKIVEKENEKTGEIEKVVQFTKIISETNKIINICCGSEHTLALSENRNVYAWGNNTYGQCGHKYELNVIRYPKIIKYFKKNNIHIKNISCASYHSGYITETSDLYISGNFFFINLKYYNQNLYEPTFLISDCHNILCRDNFNISLRTNKNSLYLWGNNYKCTLGINKEKLSNLDEISCYPLSIISKTIAVQKIVCSENFVCLITKYKTAEYSLYMWGEFTLIEKKTENDMSSIKNNTMSIFDKYKIKPIQRNTDEQNKKKQIKNKKILIAKPSPVYNDIWDSLDAIDICCDLNEVLVLMSNLGLYGFSSVEIFGDESEQTQTNEPKFSFRFPNKKVDEKSEKSYNYEEPKIYEKIKLLNPSLYMFKYFKPSYFNIKKINCSYNKNSLSIINATMGQYDIQQIKKKMDYITPSGDIAQFPKKIQEKMLEMEKRESNKWIKSTDDPYINHFLVNSSDSDSNF</sequence>
<accession>A0A1C6YP72</accession>
<dbReference type="PANTHER" id="PTHR22872:SF2">
    <property type="entry name" value="INHIBITOR OF BRUTON TYROSINE KINASE"/>
    <property type="match status" value="1"/>
</dbReference>
<dbReference type="Gene3D" id="2.130.10.30">
    <property type="entry name" value="Regulator of chromosome condensation 1/beta-lactamase-inhibitor protein II"/>
    <property type="match status" value="1"/>
</dbReference>
<gene>
    <name evidence="4" type="ORF">PCHDS_000458300</name>
</gene>
<dbReference type="SUPFAM" id="SSF50985">
    <property type="entry name" value="RCC1/BLIP-II"/>
    <property type="match status" value="1"/>
</dbReference>
<feature type="repeat" description="RCC1" evidence="2">
    <location>
        <begin position="2053"/>
        <end position="2107"/>
    </location>
</feature>
<evidence type="ECO:0000256" key="1">
    <source>
        <dbReference type="ARBA" id="ARBA00022737"/>
    </source>
</evidence>
<feature type="compositionally biased region" description="Basic and acidic residues" evidence="3">
    <location>
        <begin position="1896"/>
        <end position="1905"/>
    </location>
</feature>
<protein>
    <recommendedName>
        <fullName evidence="6">Cell cycle associated protein</fullName>
    </recommendedName>
</protein>